<gene>
    <name evidence="2" type="ORF">KL86DES1_21087</name>
</gene>
<dbReference type="AlphaFoldDB" id="A0A212L6H7"/>
<proteinExistence type="predicted"/>
<feature type="compositionally biased region" description="Polar residues" evidence="1">
    <location>
        <begin position="1"/>
        <end position="10"/>
    </location>
</feature>
<dbReference type="EMBL" id="FMJC01000002">
    <property type="protein sequence ID" value="SCM73161.1"/>
    <property type="molecule type" value="Genomic_DNA"/>
</dbReference>
<name>A0A212L6H7_9BACT</name>
<organism evidence="2">
    <name type="scientific">uncultured Desulfovibrio sp</name>
    <dbReference type="NCBI Taxonomy" id="167968"/>
    <lineage>
        <taxon>Bacteria</taxon>
        <taxon>Pseudomonadati</taxon>
        <taxon>Thermodesulfobacteriota</taxon>
        <taxon>Desulfovibrionia</taxon>
        <taxon>Desulfovibrionales</taxon>
        <taxon>Desulfovibrionaceae</taxon>
        <taxon>Desulfovibrio</taxon>
        <taxon>environmental samples</taxon>
    </lineage>
</organism>
<evidence type="ECO:0000313" key="2">
    <source>
        <dbReference type="EMBL" id="SCM73161.1"/>
    </source>
</evidence>
<accession>A0A212L6H7</accession>
<evidence type="ECO:0000256" key="1">
    <source>
        <dbReference type="SAM" id="MobiDB-lite"/>
    </source>
</evidence>
<sequence>MGQQGRSCLQQAEKHPSEKRQDADVPVHVPLSPIEAWRTQPVACASVQCTFVLERRVVMRQPPEQFTNERSELLCKDFPENPCLEM</sequence>
<feature type="region of interest" description="Disordered" evidence="1">
    <location>
        <begin position="1"/>
        <end position="26"/>
    </location>
</feature>
<protein>
    <submittedName>
        <fullName evidence="2">Uncharacterized protein</fullName>
    </submittedName>
</protein>
<feature type="compositionally biased region" description="Basic and acidic residues" evidence="1">
    <location>
        <begin position="12"/>
        <end position="25"/>
    </location>
</feature>
<reference evidence="2" key="1">
    <citation type="submission" date="2016-08" db="EMBL/GenBank/DDBJ databases">
        <authorList>
            <person name="Seilhamer J.J."/>
        </authorList>
    </citation>
    <scope>NUCLEOTIDE SEQUENCE</scope>
    <source>
        <strain evidence="2">86-1</strain>
    </source>
</reference>